<sequence>MNLLYHKYKYYPYERELALREVTALIGDKLVTEIEDGFVVPADTDISRLVYFSKAASGSSTTETIQARLERAAKTGTNRQATRYSVHGLHEYKGKFNPQVAKAILNIFGITPGANVLDPFCGSGTSLVECTQIGAVGTGIDINPLAVFIANAKLRALATPASVLHGVFDKIERRLWDATPFSDKTSPERDDYLASWFLPEQLSKIERVRGLIELEGGDCRAVLLTIASNLLRDYSMQDPGDLRIRRRTSPMPDEDFRTAFMRACRAFSEKLAEAQKVVGVIPSSSAALLGSSVSGLEVGRTAQFDAAITSPPYAMALPYIDTQRLSLVWLGLLPASRILGLESELVGSRELRGNARKTLVAAMHDNTASIPVEQHALCTSLQEKLTASDGFRRKAVPILLYRYFCDMLHAFRNIQTMMKRNAPFALIVGHNHTNLGGARQDIDTPHHLSSIALMAGWRLEEQLPLQTYRRYGYHSSNAVGAETLIILRNS</sequence>
<dbReference type="eggNOG" id="COG0863">
    <property type="taxonomic scope" value="Bacteria"/>
</dbReference>
<organism evidence="2 3">
    <name type="scientific">Mesorhizobium metallidurans STM 2683</name>
    <dbReference type="NCBI Taxonomy" id="1297569"/>
    <lineage>
        <taxon>Bacteria</taxon>
        <taxon>Pseudomonadati</taxon>
        <taxon>Pseudomonadota</taxon>
        <taxon>Alphaproteobacteria</taxon>
        <taxon>Hyphomicrobiales</taxon>
        <taxon>Phyllobacteriaceae</taxon>
        <taxon>Mesorhizobium</taxon>
    </lineage>
</organism>
<evidence type="ECO:0000313" key="3">
    <source>
        <dbReference type="Proteomes" id="UP000012062"/>
    </source>
</evidence>
<accession>M5EG42</accession>
<proteinExistence type="predicted"/>
<dbReference type="Pfam" id="PF01170">
    <property type="entry name" value="UPF0020"/>
    <property type="match status" value="1"/>
</dbReference>
<keyword evidence="2" id="KW-0489">Methyltransferase</keyword>
<evidence type="ECO:0000313" key="2">
    <source>
        <dbReference type="EMBL" id="CCV03312.1"/>
    </source>
</evidence>
<dbReference type="OrthoDB" id="8901552at2"/>
<dbReference type="InterPro" id="IPR029063">
    <property type="entry name" value="SAM-dependent_MTases_sf"/>
</dbReference>
<dbReference type="RefSeq" id="WP_008872304.1">
    <property type="nucleotide sequence ID" value="NZ_CAUM01000006.1"/>
</dbReference>
<feature type="domain" description="Ribosomal RNA large subunit methyltransferase K/L-like methyltransferase" evidence="1">
    <location>
        <begin position="92"/>
        <end position="135"/>
    </location>
</feature>
<reference evidence="2 3" key="1">
    <citation type="submission" date="2013-02" db="EMBL/GenBank/DDBJ databases">
        <authorList>
            <person name="Genoscope - CEA"/>
        </authorList>
    </citation>
    <scope>NUCLEOTIDE SEQUENCE [LARGE SCALE GENOMIC DNA]</scope>
    <source>
        <strain evidence="2 3">STM 2683</strain>
    </source>
</reference>
<gene>
    <name evidence="2" type="ORF">MESS2_1030169</name>
</gene>
<keyword evidence="3" id="KW-1185">Reference proteome</keyword>
<dbReference type="GO" id="GO:0032259">
    <property type="term" value="P:methylation"/>
    <property type="evidence" value="ECO:0007669"/>
    <property type="project" value="UniProtKB-KW"/>
</dbReference>
<dbReference type="InterPro" id="IPR000241">
    <property type="entry name" value="RlmKL-like_Mtase"/>
</dbReference>
<dbReference type="STRING" id="1297569.MESS2_1030169"/>
<dbReference type="GO" id="GO:0008168">
    <property type="term" value="F:methyltransferase activity"/>
    <property type="evidence" value="ECO:0007669"/>
    <property type="project" value="UniProtKB-KW"/>
</dbReference>
<protein>
    <submittedName>
        <fullName evidence="2">Putative RNA methylase</fullName>
    </submittedName>
</protein>
<dbReference type="EMBL" id="CAUM01000006">
    <property type="protein sequence ID" value="CCV03312.1"/>
    <property type="molecule type" value="Genomic_DNA"/>
</dbReference>
<dbReference type="AlphaFoldDB" id="M5EG42"/>
<dbReference type="Proteomes" id="UP000012062">
    <property type="component" value="Unassembled WGS sequence"/>
</dbReference>
<comment type="caution">
    <text evidence="2">The sequence shown here is derived from an EMBL/GenBank/DDBJ whole genome shotgun (WGS) entry which is preliminary data.</text>
</comment>
<keyword evidence="2" id="KW-0808">Transferase</keyword>
<dbReference type="Gene3D" id="3.40.50.150">
    <property type="entry name" value="Vaccinia Virus protein VP39"/>
    <property type="match status" value="1"/>
</dbReference>
<dbReference type="SUPFAM" id="SSF53335">
    <property type="entry name" value="S-adenosyl-L-methionine-dependent methyltransferases"/>
    <property type="match status" value="1"/>
</dbReference>
<evidence type="ECO:0000259" key="1">
    <source>
        <dbReference type="Pfam" id="PF01170"/>
    </source>
</evidence>
<name>M5EG42_9HYPH</name>